<reference evidence="8" key="1">
    <citation type="submission" date="2024-06" db="EMBL/GenBank/DDBJ databases">
        <authorList>
            <person name="Ryan C."/>
        </authorList>
    </citation>
    <scope>NUCLEOTIDE SEQUENCE [LARGE SCALE GENOMIC DNA]</scope>
</reference>
<evidence type="ECO:0000313" key="7">
    <source>
        <dbReference type="EMBL" id="CAL5069495.1"/>
    </source>
</evidence>
<accession>A0ABC9F6B3</accession>
<keyword evidence="3" id="KW-0328">Glycosyltransferase</keyword>
<dbReference type="InterPro" id="IPR004263">
    <property type="entry name" value="Exostosin"/>
</dbReference>
<evidence type="ECO:0000259" key="6">
    <source>
        <dbReference type="Pfam" id="PF03016"/>
    </source>
</evidence>
<keyword evidence="4" id="KW-0812">Transmembrane</keyword>
<evidence type="ECO:0000256" key="2">
    <source>
        <dbReference type="ARBA" id="ARBA00010271"/>
    </source>
</evidence>
<dbReference type="Pfam" id="PF03016">
    <property type="entry name" value="Exostosin_GT47"/>
    <property type="match status" value="1"/>
</dbReference>
<evidence type="ECO:0000313" key="8">
    <source>
        <dbReference type="Proteomes" id="UP001497457"/>
    </source>
</evidence>
<dbReference type="Proteomes" id="UP001497457">
    <property type="component" value="Chromosome 5rd"/>
</dbReference>
<evidence type="ECO:0000256" key="3">
    <source>
        <dbReference type="ARBA" id="ARBA00022676"/>
    </source>
</evidence>
<comment type="subcellular location">
    <subcellularLocation>
        <location evidence="1">Golgi apparatus membrane</location>
        <topology evidence="1">Single-pass type II membrane protein</topology>
    </subcellularLocation>
</comment>
<dbReference type="PANTHER" id="PTHR11062">
    <property type="entry name" value="EXOSTOSIN HEPARAN SULFATE GLYCOSYLTRANSFERASE -RELATED"/>
    <property type="match status" value="1"/>
</dbReference>
<name>A0ABC9F6B3_9POAL</name>
<dbReference type="AlphaFoldDB" id="A0ABC9F6B3"/>
<dbReference type="InterPro" id="IPR040911">
    <property type="entry name" value="Exostosin_GT47"/>
</dbReference>
<evidence type="ECO:0000256" key="1">
    <source>
        <dbReference type="ARBA" id="ARBA00004323"/>
    </source>
</evidence>
<feature type="domain" description="Exostosin GT47" evidence="6">
    <location>
        <begin position="76"/>
        <end position="418"/>
    </location>
</feature>
<evidence type="ECO:0000256" key="5">
    <source>
        <dbReference type="ARBA" id="ARBA00023034"/>
    </source>
</evidence>
<comment type="similarity">
    <text evidence="2">Belongs to the glycosyltransferase 47 family.</text>
</comment>
<dbReference type="GO" id="GO:0000139">
    <property type="term" value="C:Golgi membrane"/>
    <property type="evidence" value="ECO:0007669"/>
    <property type="project" value="UniProtKB-SubCell"/>
</dbReference>
<protein>
    <recommendedName>
        <fullName evidence="6">Exostosin GT47 domain-containing protein</fullName>
    </recommendedName>
</protein>
<organism evidence="7 8">
    <name type="scientific">Urochloa decumbens</name>
    <dbReference type="NCBI Taxonomy" id="240449"/>
    <lineage>
        <taxon>Eukaryota</taxon>
        <taxon>Viridiplantae</taxon>
        <taxon>Streptophyta</taxon>
        <taxon>Embryophyta</taxon>
        <taxon>Tracheophyta</taxon>
        <taxon>Spermatophyta</taxon>
        <taxon>Magnoliopsida</taxon>
        <taxon>Liliopsida</taxon>
        <taxon>Poales</taxon>
        <taxon>Poaceae</taxon>
        <taxon>PACMAD clade</taxon>
        <taxon>Panicoideae</taxon>
        <taxon>Panicodae</taxon>
        <taxon>Paniceae</taxon>
        <taxon>Melinidinae</taxon>
        <taxon>Urochloa</taxon>
    </lineage>
</organism>
<keyword evidence="8" id="KW-1185">Reference proteome</keyword>
<keyword evidence="4" id="KW-0735">Signal-anchor</keyword>
<proteinExistence type="inferred from homology"/>
<dbReference type="PANTHER" id="PTHR11062:SF114">
    <property type="entry name" value="OS04G0574100 PROTEIN"/>
    <property type="match status" value="1"/>
</dbReference>
<gene>
    <name evidence="7" type="ORF">URODEC1_LOCUS102238</name>
</gene>
<reference evidence="7 8" key="2">
    <citation type="submission" date="2024-10" db="EMBL/GenBank/DDBJ databases">
        <authorList>
            <person name="Ryan C."/>
        </authorList>
    </citation>
    <scope>NUCLEOTIDE SEQUENCE [LARGE SCALE GENOMIC DNA]</scope>
</reference>
<keyword evidence="3" id="KW-0808">Transferase</keyword>
<dbReference type="EMBL" id="OZ075115">
    <property type="protein sequence ID" value="CAL5069495.1"/>
    <property type="molecule type" value="Genomic_DNA"/>
</dbReference>
<keyword evidence="5" id="KW-0333">Golgi apparatus</keyword>
<evidence type="ECO:0000256" key="4">
    <source>
        <dbReference type="ARBA" id="ARBA00022968"/>
    </source>
</evidence>
<dbReference type="GO" id="GO:0016757">
    <property type="term" value="F:glycosyltransferase activity"/>
    <property type="evidence" value="ECO:0007669"/>
    <property type="project" value="UniProtKB-KW"/>
</dbReference>
<sequence>MATFRPEHLNPAARRQRPVLLLMLAFFALQLLIFFAFRAVRPPPSPASPSSAAAAAAAVPALASPPARRDENGSSCGGGLVYVYDLPPAFNSDLLAMCASLAPMYSLCPYLANDGLGLPASGSSGTTNLSSLMPPELLGSWYASDQFALEHIVHRRLLSHRCRTADPSRATAFFVPFYAGLAVGRHLWSPNATDADRDRDCLALLSWLHARPWYQRSAGWDHFIALGRITWDFRRASEEAWGGSFLTMPGAANLTRLVIERDPWDGMDVGVPYPTGFHPRDAAEVRAWQRHVLSRRRPRLFAFAGAPRSAIRGDFRALLLGECQAACADACAALDCAEGKCIRNNALVMELFMGARFCLQPRGDSFTRRSLFDCMVAGAVPVLFWRRSAYRQYGWYLPVGGGREEEWSVFIDRDKLRAGNLTVRGVLAAIPEPRVRRMRERVVGMIPRLVYSAADGGEEGLGGGMEDAVDVMVDGMLRRAAEQRSRWQTT</sequence>